<sequence>DIGFERVLLGFYLIPPKLVCRRSTSQKREAVDRAVRRVLRDLVVVGQNYVKSAYIREELDLPHQAIQPTLEKLRDRGDLGRWQDSQPTSGSSVYQIILENDCGRCGARHDSMAGAIACCDDQFDDPTIPATRSQTGPAPGMVQAHERGERS</sequence>
<feature type="region of interest" description="Disordered" evidence="1">
    <location>
        <begin position="128"/>
        <end position="151"/>
    </location>
</feature>
<evidence type="ECO:0000313" key="3">
    <source>
        <dbReference type="Proteomes" id="UP000011607"/>
    </source>
</evidence>
<dbReference type="RefSeq" id="WP_006674232.1">
    <property type="nucleotide sequence ID" value="NZ_AOMA01000179.1"/>
</dbReference>
<dbReference type="STRING" id="1227454.C446_16772"/>
<dbReference type="OrthoDB" id="386168at2157"/>
<protein>
    <submittedName>
        <fullName evidence="2">Uncharacterized protein</fullName>
    </submittedName>
</protein>
<comment type="caution">
    <text evidence="2">The sequence shown here is derived from an EMBL/GenBank/DDBJ whole genome shotgun (WGS) entry which is preliminary data.</text>
</comment>
<feature type="non-terminal residue" evidence="2">
    <location>
        <position position="1"/>
    </location>
</feature>
<organism evidence="2 3">
    <name type="scientific">Halobiforma nitratireducens JCM 10879</name>
    <dbReference type="NCBI Taxonomy" id="1227454"/>
    <lineage>
        <taxon>Archaea</taxon>
        <taxon>Methanobacteriati</taxon>
        <taxon>Methanobacteriota</taxon>
        <taxon>Stenosarchaea group</taxon>
        <taxon>Halobacteria</taxon>
        <taxon>Halobacteriales</taxon>
        <taxon>Natrialbaceae</taxon>
        <taxon>Halobiforma</taxon>
    </lineage>
</organism>
<gene>
    <name evidence="2" type="ORF">C446_16772</name>
</gene>
<evidence type="ECO:0000313" key="2">
    <source>
        <dbReference type="EMBL" id="EMA30172.1"/>
    </source>
</evidence>
<accession>M0L991</accession>
<reference evidence="2 3" key="1">
    <citation type="journal article" date="2014" name="PLoS Genet.">
        <title>Phylogenetically driven sequencing of extremely halophilic archaea reveals strategies for static and dynamic osmo-response.</title>
        <authorList>
            <person name="Becker E.A."/>
            <person name="Seitzer P.M."/>
            <person name="Tritt A."/>
            <person name="Larsen D."/>
            <person name="Krusor M."/>
            <person name="Yao A.I."/>
            <person name="Wu D."/>
            <person name="Madern D."/>
            <person name="Eisen J.A."/>
            <person name="Darling A.E."/>
            <person name="Facciotti M.T."/>
        </authorList>
    </citation>
    <scope>NUCLEOTIDE SEQUENCE [LARGE SCALE GENOMIC DNA]</scope>
    <source>
        <strain evidence="2 3">JCM 10879</strain>
    </source>
</reference>
<dbReference type="AlphaFoldDB" id="M0L991"/>
<proteinExistence type="predicted"/>
<dbReference type="EMBL" id="AOMA01000179">
    <property type="protein sequence ID" value="EMA30172.1"/>
    <property type="molecule type" value="Genomic_DNA"/>
</dbReference>
<dbReference type="Proteomes" id="UP000011607">
    <property type="component" value="Unassembled WGS sequence"/>
</dbReference>
<name>M0L991_9EURY</name>
<evidence type="ECO:0000256" key="1">
    <source>
        <dbReference type="SAM" id="MobiDB-lite"/>
    </source>
</evidence>
<keyword evidence="3" id="KW-1185">Reference proteome</keyword>